<feature type="domain" description="TonB-dependent receptor plug" evidence="12">
    <location>
        <begin position="225"/>
        <end position="345"/>
    </location>
</feature>
<dbReference type="RefSeq" id="WP_254156536.1">
    <property type="nucleotide sequence ID" value="NZ_JAHESD010000077.1"/>
</dbReference>
<dbReference type="InterPro" id="IPR023997">
    <property type="entry name" value="TonB-dep_OMP_SusC/RagA_CS"/>
</dbReference>
<name>A0ABS5VX44_9BACT</name>
<dbReference type="InterPro" id="IPR000531">
    <property type="entry name" value="Beta-barrel_TonB"/>
</dbReference>
<keyword evidence="2 8" id="KW-0813">Transport</keyword>
<dbReference type="InterPro" id="IPR008969">
    <property type="entry name" value="CarboxyPept-like_regulatory"/>
</dbReference>
<dbReference type="Pfam" id="PF00593">
    <property type="entry name" value="TonB_dep_Rec_b-barrel"/>
    <property type="match status" value="1"/>
</dbReference>
<keyword evidence="3 8" id="KW-1134">Transmembrane beta strand</keyword>
<evidence type="ECO:0000256" key="5">
    <source>
        <dbReference type="ARBA" id="ARBA00023077"/>
    </source>
</evidence>
<evidence type="ECO:0000256" key="8">
    <source>
        <dbReference type="PROSITE-ProRule" id="PRU01360"/>
    </source>
</evidence>
<keyword evidence="5 9" id="KW-0798">TonB box</keyword>
<evidence type="ECO:0000256" key="2">
    <source>
        <dbReference type="ARBA" id="ARBA00022448"/>
    </source>
</evidence>
<evidence type="ECO:0000256" key="3">
    <source>
        <dbReference type="ARBA" id="ARBA00022452"/>
    </source>
</evidence>
<evidence type="ECO:0000256" key="7">
    <source>
        <dbReference type="ARBA" id="ARBA00023237"/>
    </source>
</evidence>
<evidence type="ECO:0000313" key="13">
    <source>
        <dbReference type="EMBL" id="MBT1705985.1"/>
    </source>
</evidence>
<dbReference type="Gene3D" id="2.60.40.1120">
    <property type="entry name" value="Carboxypeptidase-like, regulatory domain"/>
    <property type="match status" value="1"/>
</dbReference>
<dbReference type="InterPro" id="IPR036942">
    <property type="entry name" value="Beta-barrel_TonB_sf"/>
</dbReference>
<dbReference type="Proteomes" id="UP000772618">
    <property type="component" value="Unassembled WGS sequence"/>
</dbReference>
<comment type="similarity">
    <text evidence="8 9">Belongs to the TonB-dependent receptor family.</text>
</comment>
<keyword evidence="14" id="KW-1185">Reference proteome</keyword>
<sequence>MSKFYTSRLPVIRWVLWFTCSKQTLMLVVIIMSAYLRAYSQNESFVIDMQDASLKEVMRAIKKQSGYSFLYQDDLIANYGRRDFHIDTNGIDAVMNLLLTGTQLTYEVSDDVIVLKEEVKTKTRALKSFAFQVSGVVKDNKGDPLPGVSVFVKGATKGTVTDSQGAYHLDVAEGDVLVFSFIGFSKVEMPVNGQSTIDVVLEEDITALSEVVVTGYQDIRKESFTGRAVTVTGNELKKVNPVNIFQSIQTFDPSFRVMQNNIVGSNPNRLPDINVRGATGLPTDATQLDRSNLTTNPNLPTFILNGFEVSMQTVYDLDVNRIESITLLKDAAATAIYGSRASNGVLVITTKTPEDGKLQFSYNYELNASTPDLSVYDVLNASEKLEYEYLAGVYDADRNKNVIRQDEYDQLYYHKKRQVLRGVDSYWLSEPVETAIGQKHSLTIEGGAKSLRYGITGQYQSLPGVMKESGRKRYGGEVYLSYVLNDKFTFKNSTSIAQVNSQESPYGSFEDYVKMNPYYAKRDTNGQVLRVLDEWNRKYRDDGGAEVATKDAVLNPLYDAQLSSFNKSKYTQIINSFSVNWNITNGLLMKGLISLTKYNFSQDQFTSPFANRYYNYSNSDLNKRGDYYYKQDDETTVDGNLLLSYNTSINNHIINASVGANVREFTSSEKAFYARGFTNDKFDNIGFASSYYENDSPFGLDEKDRLVGSFLTVNYSYADRYLLDLTGRLDGSSKFGTDKKYAPFWSAGIGWNAHKEAFLSTSSLVNQLRVTASTGLTGGVSFPPYLGKTTYAYYTDWYSTGVGAAYLAYGNDNLKWQRTQNYDVGVDLIIFNNRFTISPTYYYKLTKDLITDISVAPSMGYASYKDNLGELENRGYELALKLDVYRNKNWNISLNANLTRNENKLRSISNALTRFNKDADEKQEDDEYKSVPLLRFTEGRSLETIYAVRSLGIDPESGKEIYVKKDGSLTYDYDVNDIVPVGDKTPSLYGFFGGTASYKNLMLFVSFYTHFGGDQYNQTLIDRVENADPRYNVDQRVLDQRWKKPGDNAFYKDIADLGTTRATSRFVQPDKVLELKTVSLSYDAPTFLERKLGMQMLRFVVTANDAWRWSAIQMERGIEYPFARSFTFSIQTRF</sequence>
<reference evidence="13 14" key="1">
    <citation type="submission" date="2021-05" db="EMBL/GenBank/DDBJ databases">
        <title>A Polyphasic approach of four new species of the genus Ohtaekwangia: Ohtaekwangia histidinii sp. nov., Ohtaekwangia cretensis sp. nov., Ohtaekwangia indiensis sp. nov., Ohtaekwangia reichenbachii sp. nov. from diverse environment.</title>
        <authorList>
            <person name="Octaviana S."/>
        </authorList>
    </citation>
    <scope>NUCLEOTIDE SEQUENCE [LARGE SCALE GENOMIC DNA]</scope>
    <source>
        <strain evidence="13 14">PWU20</strain>
    </source>
</reference>
<dbReference type="InterPro" id="IPR039426">
    <property type="entry name" value="TonB-dep_rcpt-like"/>
</dbReference>
<keyword evidence="7 8" id="KW-0998">Cell outer membrane</keyword>
<evidence type="ECO:0000256" key="4">
    <source>
        <dbReference type="ARBA" id="ARBA00022692"/>
    </source>
</evidence>
<keyword evidence="6 8" id="KW-0472">Membrane</keyword>
<evidence type="ECO:0000259" key="11">
    <source>
        <dbReference type="Pfam" id="PF00593"/>
    </source>
</evidence>
<evidence type="ECO:0000256" key="10">
    <source>
        <dbReference type="SAM" id="Phobius"/>
    </source>
</evidence>
<comment type="subcellular location">
    <subcellularLocation>
        <location evidence="1 8">Cell outer membrane</location>
        <topology evidence="1 8">Multi-pass membrane protein</topology>
    </subcellularLocation>
</comment>
<dbReference type="Gene3D" id="2.40.170.20">
    <property type="entry name" value="TonB-dependent receptor, beta-barrel domain"/>
    <property type="match status" value="1"/>
</dbReference>
<dbReference type="EMBL" id="JAHESD010000077">
    <property type="protein sequence ID" value="MBT1705985.1"/>
    <property type="molecule type" value="Genomic_DNA"/>
</dbReference>
<organism evidence="13 14">
    <name type="scientific">Chryseosolibacter indicus</name>
    <dbReference type="NCBI Taxonomy" id="2782351"/>
    <lineage>
        <taxon>Bacteria</taxon>
        <taxon>Pseudomonadati</taxon>
        <taxon>Bacteroidota</taxon>
        <taxon>Cytophagia</taxon>
        <taxon>Cytophagales</taxon>
        <taxon>Chryseotaleaceae</taxon>
        <taxon>Chryseosolibacter</taxon>
    </lineage>
</organism>
<evidence type="ECO:0000256" key="9">
    <source>
        <dbReference type="RuleBase" id="RU003357"/>
    </source>
</evidence>
<dbReference type="InterPro" id="IPR012910">
    <property type="entry name" value="Plug_dom"/>
</dbReference>
<dbReference type="NCBIfam" id="TIGR04057">
    <property type="entry name" value="SusC_RagA_signa"/>
    <property type="match status" value="1"/>
</dbReference>
<dbReference type="InterPro" id="IPR037066">
    <property type="entry name" value="Plug_dom_sf"/>
</dbReference>
<dbReference type="NCBIfam" id="TIGR04056">
    <property type="entry name" value="OMP_RagA_SusC"/>
    <property type="match status" value="1"/>
</dbReference>
<dbReference type="Pfam" id="PF07715">
    <property type="entry name" value="Plug"/>
    <property type="match status" value="1"/>
</dbReference>
<dbReference type="InterPro" id="IPR023996">
    <property type="entry name" value="TonB-dep_OMP_SusC/RagA"/>
</dbReference>
<dbReference type="PROSITE" id="PS52016">
    <property type="entry name" value="TONB_DEPENDENT_REC_3"/>
    <property type="match status" value="1"/>
</dbReference>
<comment type="caution">
    <text evidence="13">The sequence shown here is derived from an EMBL/GenBank/DDBJ whole genome shotgun (WGS) entry which is preliminary data.</text>
</comment>
<keyword evidence="10" id="KW-1133">Transmembrane helix</keyword>
<proteinExistence type="inferred from homology"/>
<keyword evidence="4 8" id="KW-0812">Transmembrane</keyword>
<feature type="domain" description="TonB-dependent receptor-like beta-barrel" evidence="11">
    <location>
        <begin position="535"/>
        <end position="937"/>
    </location>
</feature>
<dbReference type="Pfam" id="PF13715">
    <property type="entry name" value="CarbopepD_reg_2"/>
    <property type="match status" value="1"/>
</dbReference>
<evidence type="ECO:0000259" key="12">
    <source>
        <dbReference type="Pfam" id="PF07715"/>
    </source>
</evidence>
<feature type="transmembrane region" description="Helical" evidence="10">
    <location>
        <begin position="12"/>
        <end position="36"/>
    </location>
</feature>
<dbReference type="Gene3D" id="2.170.130.10">
    <property type="entry name" value="TonB-dependent receptor, plug domain"/>
    <property type="match status" value="1"/>
</dbReference>
<evidence type="ECO:0000313" key="14">
    <source>
        <dbReference type="Proteomes" id="UP000772618"/>
    </source>
</evidence>
<evidence type="ECO:0000256" key="1">
    <source>
        <dbReference type="ARBA" id="ARBA00004571"/>
    </source>
</evidence>
<dbReference type="SUPFAM" id="SSF56935">
    <property type="entry name" value="Porins"/>
    <property type="match status" value="1"/>
</dbReference>
<accession>A0ABS5VX44</accession>
<gene>
    <name evidence="13" type="ORF">KK060_22025</name>
</gene>
<evidence type="ECO:0000256" key="6">
    <source>
        <dbReference type="ARBA" id="ARBA00023136"/>
    </source>
</evidence>
<protein>
    <submittedName>
        <fullName evidence="13">SusC/RagA family TonB-linked outer membrane protein</fullName>
    </submittedName>
</protein>
<dbReference type="SUPFAM" id="SSF49464">
    <property type="entry name" value="Carboxypeptidase regulatory domain-like"/>
    <property type="match status" value="1"/>
</dbReference>